<dbReference type="NCBIfam" id="TIGR00778">
    <property type="entry name" value="ahpD_dom"/>
    <property type="match status" value="1"/>
</dbReference>
<proteinExistence type="predicted"/>
<keyword evidence="3" id="KW-1185">Reference proteome</keyword>
<evidence type="ECO:0000313" key="3">
    <source>
        <dbReference type="Proteomes" id="UP000006622"/>
    </source>
</evidence>
<dbReference type="HOGENOM" id="CLU_137228_4_0_2"/>
<dbReference type="EMBL" id="CP002101">
    <property type="protein sequence ID" value="AEH60095.1"/>
    <property type="molecule type" value="Genomic_DNA"/>
</dbReference>
<accession>F7XNJ8</accession>
<dbReference type="PANTHER" id="PTHR33930:SF8">
    <property type="entry name" value="4-CARBOXYMUCONOLACTONE DECARBOXYLASE"/>
    <property type="match status" value="1"/>
</dbReference>
<dbReference type="InterPro" id="IPR003779">
    <property type="entry name" value="CMD-like"/>
</dbReference>
<feature type="domain" description="Carboxymuconolactone decarboxylase-like" evidence="1">
    <location>
        <begin position="9"/>
        <end position="81"/>
    </location>
</feature>
<evidence type="ECO:0000259" key="1">
    <source>
        <dbReference type="Pfam" id="PF02627"/>
    </source>
</evidence>
<dbReference type="InterPro" id="IPR004675">
    <property type="entry name" value="AhpD_core"/>
</dbReference>
<keyword evidence="2" id="KW-0560">Oxidoreductase</keyword>
<reference evidence="2" key="1">
    <citation type="submission" date="2010-07" db="EMBL/GenBank/DDBJ databases">
        <title>The complete genome of Methanosalsum zhilinae DSM 4017.</title>
        <authorList>
            <consortium name="US DOE Joint Genome Institute (JGI-PGF)"/>
            <person name="Lucas S."/>
            <person name="Copeland A."/>
            <person name="Lapidus A."/>
            <person name="Glavina del Rio T."/>
            <person name="Dalin E."/>
            <person name="Tice H."/>
            <person name="Bruce D."/>
            <person name="Goodwin L."/>
            <person name="Pitluck S."/>
            <person name="Kyrpides N."/>
            <person name="Mavromatis K."/>
            <person name="Ovchinnikova G."/>
            <person name="Daligault H."/>
            <person name="Detter J.C."/>
            <person name="Han C."/>
            <person name="Tapia R."/>
            <person name="Larimer F."/>
            <person name="Land M."/>
            <person name="Hauser L."/>
            <person name="Markowitz V."/>
            <person name="Cheng J.-F."/>
            <person name="Hugenholtz P."/>
            <person name="Woyke T."/>
            <person name="Wu D."/>
            <person name="Spring S."/>
            <person name="Schueler E."/>
            <person name="Brambilla E."/>
            <person name="Klenk H.-P."/>
            <person name="Eisen J.A."/>
        </authorList>
    </citation>
    <scope>NUCLEOTIDE SEQUENCE</scope>
    <source>
        <strain evidence="2">DSM 4017</strain>
    </source>
</reference>
<dbReference type="GO" id="GO:0051920">
    <property type="term" value="F:peroxiredoxin activity"/>
    <property type="evidence" value="ECO:0007669"/>
    <property type="project" value="InterPro"/>
</dbReference>
<dbReference type="KEGG" id="mzh:Mzhil_0217"/>
<dbReference type="Proteomes" id="UP000006622">
    <property type="component" value="Chromosome"/>
</dbReference>
<dbReference type="SUPFAM" id="SSF69118">
    <property type="entry name" value="AhpD-like"/>
    <property type="match status" value="1"/>
</dbReference>
<keyword evidence="2" id="KW-0575">Peroxidase</keyword>
<dbReference type="InterPro" id="IPR029032">
    <property type="entry name" value="AhpD-like"/>
</dbReference>
<dbReference type="AlphaFoldDB" id="F7XNJ8"/>
<organism evidence="2 3">
    <name type="scientific">Methanosalsum zhilinae (strain DSM 4017 / NBRC 107636 / OCM 62 / WeN5)</name>
    <name type="common">Methanohalophilus zhilinae</name>
    <dbReference type="NCBI Taxonomy" id="679901"/>
    <lineage>
        <taxon>Archaea</taxon>
        <taxon>Methanobacteriati</taxon>
        <taxon>Methanobacteriota</taxon>
        <taxon>Stenosarchaea group</taxon>
        <taxon>Methanomicrobia</taxon>
        <taxon>Methanosarcinales</taxon>
        <taxon>Methanosarcinaceae</taxon>
        <taxon>Methanosalsum</taxon>
    </lineage>
</organism>
<dbReference type="PANTHER" id="PTHR33930">
    <property type="entry name" value="ALKYL HYDROPEROXIDE REDUCTASE AHPD"/>
    <property type="match status" value="1"/>
</dbReference>
<evidence type="ECO:0000313" key="2">
    <source>
        <dbReference type="EMBL" id="AEH60095.1"/>
    </source>
</evidence>
<dbReference type="Gene3D" id="1.20.1290.10">
    <property type="entry name" value="AhpD-like"/>
    <property type="match status" value="1"/>
</dbReference>
<name>F7XNJ8_METZD</name>
<protein>
    <submittedName>
        <fullName evidence="2">Alkylhydroperoxidase like protein, AhpD family</fullName>
    </submittedName>
</protein>
<gene>
    <name evidence="2" type="ordered locus">Mzhil_0217</name>
</gene>
<dbReference type="Pfam" id="PF02627">
    <property type="entry name" value="CMD"/>
    <property type="match status" value="1"/>
</dbReference>
<dbReference type="GeneID" id="10821815"/>
<sequence>MSFLEKNIPETAEAFNEMRDSILKDGALDSRTKELIAVASSVLMRCEHCTELHSKKALSYGATSEQIAEAISVAMLVAAGSQIGWTDVYDSILNTNKEDQATGTGWG</sequence>
<dbReference type="OrthoDB" id="111898at2157"/>
<dbReference type="RefSeq" id="WP_013897534.1">
    <property type="nucleotide sequence ID" value="NC_015676.1"/>
</dbReference>